<feature type="repeat" description="TPR" evidence="3">
    <location>
        <begin position="184"/>
        <end position="217"/>
    </location>
</feature>
<dbReference type="InterPro" id="IPR050498">
    <property type="entry name" value="Ycf3"/>
</dbReference>
<dbReference type="AlphaFoldDB" id="A0A7V3V0F5"/>
<name>A0A7V3V0F5_UNCW3</name>
<feature type="repeat" description="TPR" evidence="3">
    <location>
        <begin position="218"/>
        <end position="251"/>
    </location>
</feature>
<protein>
    <submittedName>
        <fullName evidence="4">Tetratricopeptide repeat protein</fullName>
    </submittedName>
</protein>
<dbReference type="PANTHER" id="PTHR44858">
    <property type="entry name" value="TETRATRICOPEPTIDE REPEAT PROTEIN 6"/>
    <property type="match status" value="1"/>
</dbReference>
<keyword evidence="2 3" id="KW-0802">TPR repeat</keyword>
<evidence type="ECO:0000256" key="3">
    <source>
        <dbReference type="PROSITE-ProRule" id="PRU00339"/>
    </source>
</evidence>
<evidence type="ECO:0000256" key="1">
    <source>
        <dbReference type="ARBA" id="ARBA00022737"/>
    </source>
</evidence>
<evidence type="ECO:0000256" key="2">
    <source>
        <dbReference type="ARBA" id="ARBA00022803"/>
    </source>
</evidence>
<sequence>MPVWENEITLFSAMVREAPGAPSAYLNLALALRATNPDSAIKLGNRAVILDQGFVPAHINLAVLYGQKGDLRRALHHLRLAEELEPNSVKVQNNLGYAFLLAGEPDSARTRFERALNLDSTPGSALLGEALSIGVAGKTQDAGLMLRRLITAYPCWKDTSQQIINRLFTIQSRDTSSQTKASRAVYINRLGTLLIALGDSARAETFYRRALELDENCVPALYNLAVLHLNRGDKPGALQLIKQALKIRPDLNELQELRTRLE</sequence>
<accession>A0A7V3V0F5</accession>
<dbReference type="InterPro" id="IPR011990">
    <property type="entry name" value="TPR-like_helical_dom_sf"/>
</dbReference>
<dbReference type="SUPFAM" id="SSF48452">
    <property type="entry name" value="TPR-like"/>
    <property type="match status" value="1"/>
</dbReference>
<feature type="repeat" description="TPR" evidence="3">
    <location>
        <begin position="55"/>
        <end position="88"/>
    </location>
</feature>
<dbReference type="EMBL" id="DTMZ01000147">
    <property type="protein sequence ID" value="HGD13666.1"/>
    <property type="molecule type" value="Genomic_DNA"/>
</dbReference>
<organism evidence="4">
    <name type="scientific">candidate division WOR-3 bacterium</name>
    <dbReference type="NCBI Taxonomy" id="2052148"/>
    <lineage>
        <taxon>Bacteria</taxon>
        <taxon>Bacteria division WOR-3</taxon>
    </lineage>
</organism>
<dbReference type="Pfam" id="PF13432">
    <property type="entry name" value="TPR_16"/>
    <property type="match status" value="2"/>
</dbReference>
<dbReference type="SMART" id="SM00028">
    <property type="entry name" value="TPR"/>
    <property type="match status" value="5"/>
</dbReference>
<keyword evidence="1" id="KW-0677">Repeat</keyword>
<proteinExistence type="predicted"/>
<gene>
    <name evidence="4" type="ORF">ENX16_06275</name>
</gene>
<feature type="repeat" description="TPR" evidence="3">
    <location>
        <begin position="89"/>
        <end position="122"/>
    </location>
</feature>
<reference evidence="4" key="1">
    <citation type="journal article" date="2020" name="mSystems">
        <title>Genome- and Community-Level Interaction Insights into Carbon Utilization and Element Cycling Functions of Hydrothermarchaeota in Hydrothermal Sediment.</title>
        <authorList>
            <person name="Zhou Z."/>
            <person name="Liu Y."/>
            <person name="Xu W."/>
            <person name="Pan J."/>
            <person name="Luo Z.H."/>
            <person name="Li M."/>
        </authorList>
    </citation>
    <scope>NUCLEOTIDE SEQUENCE [LARGE SCALE GENOMIC DNA]</scope>
    <source>
        <strain evidence="4">SpSt-914</strain>
    </source>
</reference>
<dbReference type="PROSITE" id="PS50005">
    <property type="entry name" value="TPR"/>
    <property type="match status" value="4"/>
</dbReference>
<dbReference type="PANTHER" id="PTHR44858:SF1">
    <property type="entry name" value="UDP-N-ACETYLGLUCOSAMINE--PEPTIDE N-ACETYLGLUCOSAMINYLTRANSFERASE SPINDLY-RELATED"/>
    <property type="match status" value="1"/>
</dbReference>
<dbReference type="Gene3D" id="1.25.40.10">
    <property type="entry name" value="Tetratricopeptide repeat domain"/>
    <property type="match status" value="1"/>
</dbReference>
<evidence type="ECO:0000313" key="4">
    <source>
        <dbReference type="EMBL" id="HGD13666.1"/>
    </source>
</evidence>
<dbReference type="InterPro" id="IPR019734">
    <property type="entry name" value="TPR_rpt"/>
</dbReference>
<comment type="caution">
    <text evidence="4">The sequence shown here is derived from an EMBL/GenBank/DDBJ whole genome shotgun (WGS) entry which is preliminary data.</text>
</comment>